<evidence type="ECO:0000313" key="4">
    <source>
        <dbReference type="EMBL" id="SDB03973.1"/>
    </source>
</evidence>
<dbReference type="STRING" id="665467.SAMN02982931_00226"/>
<feature type="domain" description="ABC transporter" evidence="3">
    <location>
        <begin position="21"/>
        <end position="262"/>
    </location>
</feature>
<evidence type="ECO:0000256" key="1">
    <source>
        <dbReference type="ARBA" id="ARBA00022741"/>
    </source>
</evidence>
<keyword evidence="2 4" id="KW-0067">ATP-binding</keyword>
<keyword evidence="4" id="KW-0762">Sugar transport</keyword>
<keyword evidence="4" id="KW-0813">Transport</keyword>
<organism evidence="4 5">
    <name type="scientific">Bauldia litoralis</name>
    <dbReference type="NCBI Taxonomy" id="665467"/>
    <lineage>
        <taxon>Bacteria</taxon>
        <taxon>Pseudomonadati</taxon>
        <taxon>Pseudomonadota</taxon>
        <taxon>Alphaproteobacteria</taxon>
        <taxon>Hyphomicrobiales</taxon>
        <taxon>Kaistiaceae</taxon>
        <taxon>Bauldia</taxon>
    </lineage>
</organism>
<dbReference type="SMART" id="SM00382">
    <property type="entry name" value="AAA"/>
    <property type="match status" value="1"/>
</dbReference>
<dbReference type="GO" id="GO:0016887">
    <property type="term" value="F:ATP hydrolysis activity"/>
    <property type="evidence" value="ECO:0007669"/>
    <property type="project" value="InterPro"/>
</dbReference>
<dbReference type="Proteomes" id="UP000199071">
    <property type="component" value="Unassembled WGS sequence"/>
</dbReference>
<dbReference type="GO" id="GO:0005524">
    <property type="term" value="F:ATP binding"/>
    <property type="evidence" value="ECO:0007669"/>
    <property type="project" value="UniProtKB-KW"/>
</dbReference>
<name>A0A1G6A7F0_9HYPH</name>
<dbReference type="PANTHER" id="PTHR43790:SF8">
    <property type="entry name" value="SUGAR ABC TRANSPORTER ATP-BINDING PROTEIN"/>
    <property type="match status" value="1"/>
</dbReference>
<dbReference type="OrthoDB" id="7157922at2"/>
<evidence type="ECO:0000313" key="5">
    <source>
        <dbReference type="Proteomes" id="UP000199071"/>
    </source>
</evidence>
<gene>
    <name evidence="4" type="ORF">SAMN02982931_00226</name>
</gene>
<dbReference type="EMBL" id="FMXQ01000001">
    <property type="protein sequence ID" value="SDB03973.1"/>
    <property type="molecule type" value="Genomic_DNA"/>
</dbReference>
<sequence>MADTATATATATKAEAKTPVIELKNVTKTFGEVRSLSDVNFAVYPGEIVGLLGDNGAGKSTLVKTIMGFHSPDPGGEIYFHGERIHEWSVARARSLGIETVYQERALCEKQPIWRNMFMGREPRTKWGLLDVKRMREECSRLMSDHMGFTSAAVHPDNVVTTMSGGEKQGVAITRALHFDAELVILDEPTMGLSLTETKKTLDFVSSIKKAGKSAVFIDHNIFHVYPVVDRLYVLDRGRVAGVYNKSQISMDDLIDRLYRVARTGELE</sequence>
<dbReference type="PANTHER" id="PTHR43790">
    <property type="entry name" value="CARBOHYDRATE TRANSPORT ATP-BINDING PROTEIN MG119-RELATED"/>
    <property type="match status" value="1"/>
</dbReference>
<dbReference type="Pfam" id="PF00005">
    <property type="entry name" value="ABC_tran"/>
    <property type="match status" value="1"/>
</dbReference>
<dbReference type="SUPFAM" id="SSF52540">
    <property type="entry name" value="P-loop containing nucleoside triphosphate hydrolases"/>
    <property type="match status" value="1"/>
</dbReference>
<dbReference type="InterPro" id="IPR003593">
    <property type="entry name" value="AAA+_ATPase"/>
</dbReference>
<reference evidence="4 5" key="1">
    <citation type="submission" date="2016-10" db="EMBL/GenBank/DDBJ databases">
        <authorList>
            <person name="de Groot N.N."/>
        </authorList>
    </citation>
    <scope>NUCLEOTIDE SEQUENCE [LARGE SCALE GENOMIC DNA]</scope>
    <source>
        <strain evidence="4 5">ATCC 35022</strain>
    </source>
</reference>
<evidence type="ECO:0000256" key="2">
    <source>
        <dbReference type="ARBA" id="ARBA00022840"/>
    </source>
</evidence>
<proteinExistence type="predicted"/>
<protein>
    <submittedName>
        <fullName evidence="4">Simple sugar transport system ATP-binding protein</fullName>
    </submittedName>
</protein>
<dbReference type="InterPro" id="IPR050107">
    <property type="entry name" value="ABC_carbohydrate_import_ATPase"/>
</dbReference>
<keyword evidence="1" id="KW-0547">Nucleotide-binding</keyword>
<dbReference type="CDD" id="cd03216">
    <property type="entry name" value="ABC_Carb_Monos_I"/>
    <property type="match status" value="1"/>
</dbReference>
<dbReference type="RefSeq" id="WP_090874372.1">
    <property type="nucleotide sequence ID" value="NZ_FMXQ01000001.1"/>
</dbReference>
<dbReference type="PROSITE" id="PS50893">
    <property type="entry name" value="ABC_TRANSPORTER_2"/>
    <property type="match status" value="1"/>
</dbReference>
<evidence type="ECO:0000259" key="3">
    <source>
        <dbReference type="PROSITE" id="PS50893"/>
    </source>
</evidence>
<dbReference type="InterPro" id="IPR003439">
    <property type="entry name" value="ABC_transporter-like_ATP-bd"/>
</dbReference>
<accession>A0A1G6A7F0</accession>
<keyword evidence="5" id="KW-1185">Reference proteome</keyword>
<dbReference type="Gene3D" id="3.40.50.300">
    <property type="entry name" value="P-loop containing nucleotide triphosphate hydrolases"/>
    <property type="match status" value="1"/>
</dbReference>
<dbReference type="AlphaFoldDB" id="A0A1G6A7F0"/>
<dbReference type="InterPro" id="IPR027417">
    <property type="entry name" value="P-loop_NTPase"/>
</dbReference>